<dbReference type="SUPFAM" id="SSF82549">
    <property type="entry name" value="DAK1/DegV-like"/>
    <property type="match status" value="1"/>
</dbReference>
<protein>
    <submittedName>
        <fullName evidence="2">DegV domain-containing protein</fullName>
    </submittedName>
</protein>
<dbReference type="InterPro" id="IPR003797">
    <property type="entry name" value="DegV"/>
</dbReference>
<dbReference type="PANTHER" id="PTHR33434">
    <property type="entry name" value="DEGV DOMAIN-CONTAINING PROTEIN DR_1986-RELATED"/>
    <property type="match status" value="1"/>
</dbReference>
<reference evidence="2 3" key="1">
    <citation type="submission" date="2016-02" db="EMBL/GenBank/DDBJ databases">
        <title>Genome sequence of Tissierella creatinophila DSM 6911.</title>
        <authorList>
            <person name="Poehlein A."/>
            <person name="Daniel R."/>
        </authorList>
    </citation>
    <scope>NUCLEOTIDE SEQUENCE [LARGE SCALE GENOMIC DNA]</scope>
    <source>
        <strain evidence="2 3">DSM 6911</strain>
    </source>
</reference>
<dbReference type="Gene3D" id="3.30.1180.10">
    <property type="match status" value="1"/>
</dbReference>
<dbReference type="InterPro" id="IPR043168">
    <property type="entry name" value="DegV_C"/>
</dbReference>
<keyword evidence="1" id="KW-0446">Lipid-binding</keyword>
<sequence>MSKIVIVTDSNSGITQEQADKLGVFVIPMPVVVGDEIYYEGIDIDRKQFYEKLLENINISTSQPSPADIMKLWSDLLTNYDAIVYIPMSSSLSGSYQTSVMLSNEFDGKFHVVNNQRISVSQRQSVLDALEMISLGMPALKIKETLEKDKYNSSIYIAVETLEYLKKGGRINPTAATLGCLLKIKPILQIQGEKLESFAKARTINSAKKTMINAIKNDIFNRFGGNNKGNKILLQIAHTNRDKEAKILRKELQIAFPEYPIYVDHLPLSISCHLGSGVLGVGCIKKIKYK</sequence>
<evidence type="ECO:0000313" key="2">
    <source>
        <dbReference type="EMBL" id="OLS01920.1"/>
    </source>
</evidence>
<accession>A0A1U7M3V0</accession>
<dbReference type="RefSeq" id="WP_075727745.1">
    <property type="nucleotide sequence ID" value="NZ_LTDM01000053.1"/>
</dbReference>
<keyword evidence="3" id="KW-1185">Reference proteome</keyword>
<dbReference type="GO" id="GO:0008289">
    <property type="term" value="F:lipid binding"/>
    <property type="evidence" value="ECO:0007669"/>
    <property type="project" value="UniProtKB-KW"/>
</dbReference>
<evidence type="ECO:0000313" key="3">
    <source>
        <dbReference type="Proteomes" id="UP000186112"/>
    </source>
</evidence>
<dbReference type="OrthoDB" id="9780216at2"/>
<dbReference type="NCBIfam" id="TIGR00762">
    <property type="entry name" value="DegV"/>
    <property type="match status" value="1"/>
</dbReference>
<dbReference type="PROSITE" id="PS51482">
    <property type="entry name" value="DEGV"/>
    <property type="match status" value="1"/>
</dbReference>
<evidence type="ECO:0000256" key="1">
    <source>
        <dbReference type="ARBA" id="ARBA00023121"/>
    </source>
</evidence>
<proteinExistence type="predicted"/>
<dbReference type="InterPro" id="IPR050270">
    <property type="entry name" value="DegV_domain_contain"/>
</dbReference>
<dbReference type="PANTHER" id="PTHR33434:SF2">
    <property type="entry name" value="FATTY ACID-BINDING PROTEIN TM_1468"/>
    <property type="match status" value="1"/>
</dbReference>
<dbReference type="AlphaFoldDB" id="A0A1U7M3V0"/>
<organism evidence="2 3">
    <name type="scientific">Tissierella creatinophila DSM 6911</name>
    <dbReference type="NCBI Taxonomy" id="1123403"/>
    <lineage>
        <taxon>Bacteria</taxon>
        <taxon>Bacillati</taxon>
        <taxon>Bacillota</taxon>
        <taxon>Tissierellia</taxon>
        <taxon>Tissierellales</taxon>
        <taxon>Tissierellaceae</taxon>
        <taxon>Tissierella</taxon>
    </lineage>
</organism>
<comment type="caution">
    <text evidence="2">The sequence shown here is derived from an EMBL/GenBank/DDBJ whole genome shotgun (WGS) entry which is preliminary data.</text>
</comment>
<dbReference type="Pfam" id="PF02645">
    <property type="entry name" value="DegV"/>
    <property type="match status" value="1"/>
</dbReference>
<dbReference type="EMBL" id="LTDM01000053">
    <property type="protein sequence ID" value="OLS01920.1"/>
    <property type="molecule type" value="Genomic_DNA"/>
</dbReference>
<dbReference type="Gene3D" id="3.40.50.10170">
    <property type="match status" value="1"/>
</dbReference>
<gene>
    <name evidence="2" type="ORF">TICRE_20620</name>
</gene>
<dbReference type="Proteomes" id="UP000186112">
    <property type="component" value="Unassembled WGS sequence"/>
</dbReference>
<name>A0A1U7M3V0_TISCR</name>